<accession>A0A4Z2GJK1</accession>
<evidence type="ECO:0000313" key="2">
    <source>
        <dbReference type="EMBL" id="TNN53459.1"/>
    </source>
</evidence>
<comment type="caution">
    <text evidence="2">The sequence shown here is derived from an EMBL/GenBank/DDBJ whole genome shotgun (WGS) entry which is preliminary data.</text>
</comment>
<sequence length="242" mass="26460">MMSTPLASNNDEVPHFMSIQNTFKFSQESFPLVGLSLPDLSHYPEPILSPEAGTPSRSREIKTASNVSTAYEGNKLNKNDARSREYDIEANAFTLTSELPWFSPKKSSDTPTASPTEGRELAREHGGDVGSRELNSSLPAVDGDQNGDRRVNNNSTINAEVSKMHQESKGRAQQLFIQSAIRLANGAARVEPLLGAMAVLRATTRSGGLRRRRRGGGDEGMRLLHVELETAQRRALGVEVML</sequence>
<dbReference type="AlphaFoldDB" id="A0A4Z2GJK1"/>
<protein>
    <submittedName>
        <fullName evidence="2">Uncharacterized protein</fullName>
    </submittedName>
</protein>
<proteinExistence type="predicted"/>
<feature type="region of interest" description="Disordered" evidence="1">
    <location>
        <begin position="100"/>
        <end position="153"/>
    </location>
</feature>
<reference evidence="2 3" key="1">
    <citation type="submission" date="2019-03" db="EMBL/GenBank/DDBJ databases">
        <title>First draft genome of Liparis tanakae, snailfish: a comprehensive survey of snailfish specific genes.</title>
        <authorList>
            <person name="Kim W."/>
            <person name="Song I."/>
            <person name="Jeong J.-H."/>
            <person name="Kim D."/>
            <person name="Kim S."/>
            <person name="Ryu S."/>
            <person name="Song J.Y."/>
            <person name="Lee S.K."/>
        </authorList>
    </citation>
    <scope>NUCLEOTIDE SEQUENCE [LARGE SCALE GENOMIC DNA]</scope>
    <source>
        <tissue evidence="2">Muscle</tissue>
    </source>
</reference>
<keyword evidence="3" id="KW-1185">Reference proteome</keyword>
<feature type="compositionally biased region" description="Basic and acidic residues" evidence="1">
    <location>
        <begin position="117"/>
        <end position="131"/>
    </location>
</feature>
<organism evidence="2 3">
    <name type="scientific">Liparis tanakae</name>
    <name type="common">Tanaka's snailfish</name>
    <dbReference type="NCBI Taxonomy" id="230148"/>
    <lineage>
        <taxon>Eukaryota</taxon>
        <taxon>Metazoa</taxon>
        <taxon>Chordata</taxon>
        <taxon>Craniata</taxon>
        <taxon>Vertebrata</taxon>
        <taxon>Euteleostomi</taxon>
        <taxon>Actinopterygii</taxon>
        <taxon>Neopterygii</taxon>
        <taxon>Teleostei</taxon>
        <taxon>Neoteleostei</taxon>
        <taxon>Acanthomorphata</taxon>
        <taxon>Eupercaria</taxon>
        <taxon>Perciformes</taxon>
        <taxon>Cottioidei</taxon>
        <taxon>Cottales</taxon>
        <taxon>Liparidae</taxon>
        <taxon>Liparis</taxon>
    </lineage>
</organism>
<name>A0A4Z2GJK1_9TELE</name>
<dbReference type="EMBL" id="SRLO01000515">
    <property type="protein sequence ID" value="TNN53459.1"/>
    <property type="molecule type" value="Genomic_DNA"/>
</dbReference>
<evidence type="ECO:0000256" key="1">
    <source>
        <dbReference type="SAM" id="MobiDB-lite"/>
    </source>
</evidence>
<dbReference type="Proteomes" id="UP000314294">
    <property type="component" value="Unassembled WGS sequence"/>
</dbReference>
<evidence type="ECO:0000313" key="3">
    <source>
        <dbReference type="Proteomes" id="UP000314294"/>
    </source>
</evidence>
<gene>
    <name evidence="2" type="ORF">EYF80_036301</name>
</gene>